<dbReference type="Proteomes" id="UP001501845">
    <property type="component" value="Unassembled WGS sequence"/>
</dbReference>
<evidence type="ECO:0000313" key="2">
    <source>
        <dbReference type="EMBL" id="GAA4135781.1"/>
    </source>
</evidence>
<gene>
    <name evidence="2" type="ORF">GCM10022285_29890</name>
</gene>
<name>A0ABP7YHC9_9ACTN</name>
<evidence type="ECO:0000256" key="1">
    <source>
        <dbReference type="SAM" id="MobiDB-lite"/>
    </source>
</evidence>
<evidence type="ECO:0000313" key="3">
    <source>
        <dbReference type="Proteomes" id="UP001501845"/>
    </source>
</evidence>
<organism evidence="2 3">
    <name type="scientific">Streptomyces tunisiensis</name>
    <dbReference type="NCBI Taxonomy" id="948699"/>
    <lineage>
        <taxon>Bacteria</taxon>
        <taxon>Bacillati</taxon>
        <taxon>Actinomycetota</taxon>
        <taxon>Actinomycetes</taxon>
        <taxon>Kitasatosporales</taxon>
        <taxon>Streptomycetaceae</taxon>
        <taxon>Streptomyces</taxon>
    </lineage>
</organism>
<dbReference type="EMBL" id="BAABBU010000014">
    <property type="protein sequence ID" value="GAA4135781.1"/>
    <property type="molecule type" value="Genomic_DNA"/>
</dbReference>
<proteinExistence type="predicted"/>
<sequence>MFRPSWSTVNQARVPRRPRFSRPASVDLQALADGRLPEIPALGETADTRFASRLALDDAEGSQRRGPGDDREHDGQALVRVLDHSCPALFTGRGYDSTSVLSDAPLRLDIEEGNGRGWRGKHCAKARQYGSPLLPVLRVDPV</sequence>
<keyword evidence="3" id="KW-1185">Reference proteome</keyword>
<comment type="caution">
    <text evidence="2">The sequence shown here is derived from an EMBL/GenBank/DDBJ whole genome shotgun (WGS) entry which is preliminary data.</text>
</comment>
<accession>A0ABP7YHC9</accession>
<protein>
    <submittedName>
        <fullName evidence="2">Uncharacterized protein</fullName>
    </submittedName>
</protein>
<feature type="region of interest" description="Disordered" evidence="1">
    <location>
        <begin position="1"/>
        <end position="22"/>
    </location>
</feature>
<feature type="compositionally biased region" description="Polar residues" evidence="1">
    <location>
        <begin position="1"/>
        <end position="11"/>
    </location>
</feature>
<reference evidence="3" key="1">
    <citation type="journal article" date="2019" name="Int. J. Syst. Evol. Microbiol.">
        <title>The Global Catalogue of Microorganisms (GCM) 10K type strain sequencing project: providing services to taxonomists for standard genome sequencing and annotation.</title>
        <authorList>
            <consortium name="The Broad Institute Genomics Platform"/>
            <consortium name="The Broad Institute Genome Sequencing Center for Infectious Disease"/>
            <person name="Wu L."/>
            <person name="Ma J."/>
        </authorList>
    </citation>
    <scope>NUCLEOTIDE SEQUENCE [LARGE SCALE GENOMIC DNA]</scope>
    <source>
        <strain evidence="3">JCM 17589</strain>
    </source>
</reference>